<dbReference type="InterPro" id="IPR000008">
    <property type="entry name" value="C2_dom"/>
</dbReference>
<dbReference type="eggNOG" id="KOG0694">
    <property type="taxonomic scope" value="Eukaryota"/>
</dbReference>
<dbReference type="AlphaFoldDB" id="C3XZC0"/>
<dbReference type="Pfam" id="PF00168">
    <property type="entry name" value="C2"/>
    <property type="match status" value="1"/>
</dbReference>
<feature type="domain" description="C2" evidence="1">
    <location>
        <begin position="1"/>
        <end position="116"/>
    </location>
</feature>
<name>C3XZC0_BRAFL</name>
<sequence>MVVFNGLIKVRVCEAQDLRPTDYATRHAVVRPASQVLDPYVKLNVDDTCFGQTTAKPKTLNPKWKEDFTTEVHNGHTVGVTVFHNTTIGPDDFVANCNVTFEELLQEQGGSADIWLSLRRSSSRLLAAKASVLENLLPPLTGKEVHGNQERLETVRSCLLLWITCGLIATLKYMEPSFKVSKVA</sequence>
<dbReference type="PANTHER" id="PTHR47052">
    <property type="entry name" value="CONSERVED SERINE PROLINE-RICH PROTEIN (AFU_ORTHOLOGUE AFUA_2G01790)"/>
    <property type="match status" value="1"/>
</dbReference>
<dbReference type="STRING" id="7739.C3XZC0"/>
<dbReference type="Gene3D" id="2.60.40.150">
    <property type="entry name" value="C2 domain"/>
    <property type="match status" value="1"/>
</dbReference>
<dbReference type="CDD" id="cd04014">
    <property type="entry name" value="C2_PKC_epsilon"/>
    <property type="match status" value="1"/>
</dbReference>
<dbReference type="SUPFAM" id="SSF49562">
    <property type="entry name" value="C2 domain (Calcium/lipid-binding domain, CaLB)"/>
    <property type="match status" value="1"/>
</dbReference>
<dbReference type="SMART" id="SM00239">
    <property type="entry name" value="C2"/>
    <property type="match status" value="1"/>
</dbReference>
<accession>C3XZC0</accession>
<gene>
    <name evidence="2" type="ORF">BRAFLDRAFT_65866</name>
</gene>
<evidence type="ECO:0000259" key="1">
    <source>
        <dbReference type="PROSITE" id="PS50004"/>
    </source>
</evidence>
<protein>
    <recommendedName>
        <fullName evidence="1">C2 domain-containing protein</fullName>
    </recommendedName>
</protein>
<reference evidence="2" key="1">
    <citation type="journal article" date="2008" name="Nature">
        <title>The amphioxus genome and the evolution of the chordate karyotype.</title>
        <authorList>
            <consortium name="US DOE Joint Genome Institute (JGI-PGF)"/>
            <person name="Putnam N.H."/>
            <person name="Butts T."/>
            <person name="Ferrier D.E.K."/>
            <person name="Furlong R.F."/>
            <person name="Hellsten U."/>
            <person name="Kawashima T."/>
            <person name="Robinson-Rechavi M."/>
            <person name="Shoguchi E."/>
            <person name="Terry A."/>
            <person name="Yu J.-K."/>
            <person name="Benito-Gutierrez E.L."/>
            <person name="Dubchak I."/>
            <person name="Garcia-Fernandez J."/>
            <person name="Gibson-Brown J.J."/>
            <person name="Grigoriev I.V."/>
            <person name="Horton A.C."/>
            <person name="de Jong P.J."/>
            <person name="Jurka J."/>
            <person name="Kapitonov V.V."/>
            <person name="Kohara Y."/>
            <person name="Kuroki Y."/>
            <person name="Lindquist E."/>
            <person name="Lucas S."/>
            <person name="Osoegawa K."/>
            <person name="Pennacchio L.A."/>
            <person name="Salamov A.A."/>
            <person name="Satou Y."/>
            <person name="Sauka-Spengler T."/>
            <person name="Schmutz J."/>
            <person name="Shin-I T."/>
            <person name="Toyoda A."/>
            <person name="Bronner-Fraser M."/>
            <person name="Fujiyama A."/>
            <person name="Holland L.Z."/>
            <person name="Holland P.W.H."/>
            <person name="Satoh N."/>
            <person name="Rokhsar D.S."/>
        </authorList>
    </citation>
    <scope>NUCLEOTIDE SEQUENCE [LARGE SCALE GENOMIC DNA]</scope>
    <source>
        <strain evidence="2">S238N-H82</strain>
        <tissue evidence="2">Testes</tissue>
    </source>
</reference>
<dbReference type="PANTHER" id="PTHR47052:SF3">
    <property type="entry name" value="INGRESSION PROTEIN 1"/>
    <property type="match status" value="1"/>
</dbReference>
<organism>
    <name type="scientific">Branchiostoma floridae</name>
    <name type="common">Florida lancelet</name>
    <name type="synonym">Amphioxus</name>
    <dbReference type="NCBI Taxonomy" id="7739"/>
    <lineage>
        <taxon>Eukaryota</taxon>
        <taxon>Metazoa</taxon>
        <taxon>Chordata</taxon>
        <taxon>Cephalochordata</taxon>
        <taxon>Leptocardii</taxon>
        <taxon>Amphioxiformes</taxon>
        <taxon>Branchiostomatidae</taxon>
        <taxon>Branchiostoma</taxon>
    </lineage>
</organism>
<dbReference type="InterPro" id="IPR035892">
    <property type="entry name" value="C2_domain_sf"/>
</dbReference>
<dbReference type="InterPro" id="IPR052981">
    <property type="entry name" value="Ingression_C2_domain"/>
</dbReference>
<dbReference type="PROSITE" id="PS50004">
    <property type="entry name" value="C2"/>
    <property type="match status" value="1"/>
</dbReference>
<dbReference type="EMBL" id="GG666475">
    <property type="protein sequence ID" value="EEN66684.1"/>
    <property type="molecule type" value="Genomic_DNA"/>
</dbReference>
<dbReference type="FunFam" id="2.60.40.150:FF:000056">
    <property type="entry name" value="Protein kinase C epsilon"/>
    <property type="match status" value="1"/>
</dbReference>
<dbReference type="InParanoid" id="C3XZC0"/>
<proteinExistence type="predicted"/>
<evidence type="ECO:0000313" key="2">
    <source>
        <dbReference type="EMBL" id="EEN66684.1"/>
    </source>
</evidence>